<dbReference type="AlphaFoldDB" id="A0A1Q3A516"/>
<dbReference type="eggNOG" id="ENOG502S27I">
    <property type="taxonomic scope" value="Eukaryota"/>
</dbReference>
<dbReference type="SUPFAM" id="SSF144232">
    <property type="entry name" value="HIT/MYND zinc finger-like"/>
    <property type="match status" value="1"/>
</dbReference>
<evidence type="ECO:0000313" key="5">
    <source>
        <dbReference type="Proteomes" id="UP000187013"/>
    </source>
</evidence>
<dbReference type="OMA" id="QYNTVKF"/>
<dbReference type="EMBL" id="BDGX01000026">
    <property type="protein sequence ID" value="GAV50767.1"/>
    <property type="molecule type" value="Genomic_DNA"/>
</dbReference>
<keyword evidence="1" id="KW-0862">Zinc</keyword>
<dbReference type="InterPro" id="IPR007529">
    <property type="entry name" value="Znf_HIT"/>
</dbReference>
<gene>
    <name evidence="4" type="ORF">ZYGR_0Z01900</name>
</gene>
<dbReference type="Gene3D" id="3.30.60.190">
    <property type="match status" value="1"/>
</dbReference>
<dbReference type="Pfam" id="PF18268">
    <property type="entry name" value="Hit1_C"/>
    <property type="match status" value="1"/>
</dbReference>
<dbReference type="CDD" id="cd23024">
    <property type="entry name" value="zf-HIT_ZNHIT2-3"/>
    <property type="match status" value="1"/>
</dbReference>
<evidence type="ECO:0000256" key="2">
    <source>
        <dbReference type="SAM" id="MobiDB-lite"/>
    </source>
</evidence>
<evidence type="ECO:0000313" key="4">
    <source>
        <dbReference type="EMBL" id="GAV50767.1"/>
    </source>
</evidence>
<comment type="caution">
    <text evidence="4">The sequence shown here is derived from an EMBL/GenBank/DDBJ whole genome shotgun (WGS) entry which is preliminary data.</text>
</comment>
<feature type="compositionally biased region" description="Basic and acidic residues" evidence="2">
    <location>
        <begin position="39"/>
        <end position="59"/>
    </location>
</feature>
<organism evidence="4 5">
    <name type="scientific">Zygosaccharomyces rouxii</name>
    <dbReference type="NCBI Taxonomy" id="4956"/>
    <lineage>
        <taxon>Eukaryota</taxon>
        <taxon>Fungi</taxon>
        <taxon>Dikarya</taxon>
        <taxon>Ascomycota</taxon>
        <taxon>Saccharomycotina</taxon>
        <taxon>Saccharomycetes</taxon>
        <taxon>Saccharomycetales</taxon>
        <taxon>Saccharomycetaceae</taxon>
        <taxon>Zygosaccharomyces</taxon>
    </lineage>
</organism>
<feature type="region of interest" description="Disordered" evidence="2">
    <location>
        <begin position="39"/>
        <end position="72"/>
    </location>
</feature>
<reference evidence="4 5" key="1">
    <citation type="submission" date="2016-08" db="EMBL/GenBank/DDBJ databases">
        <title>Draft genome sequence of allopolyploid Zygosaccharomyces rouxii.</title>
        <authorList>
            <person name="Watanabe J."/>
            <person name="Uehara K."/>
            <person name="Mogi Y."/>
            <person name="Tsukioka Y."/>
        </authorList>
    </citation>
    <scope>NUCLEOTIDE SEQUENCE [LARGE SCALE GENOMIC DNA]</scope>
    <source>
        <strain evidence="4 5">NBRC 110957</strain>
    </source>
</reference>
<dbReference type="Proteomes" id="UP000187013">
    <property type="component" value="Unassembled WGS sequence"/>
</dbReference>
<feature type="domain" description="HIT-type" evidence="3">
    <location>
        <begin position="9"/>
        <end position="46"/>
    </location>
</feature>
<proteinExistence type="predicted"/>
<sequence length="162" mass="18415">MGPKIAEKCGICHDNDAKYKCPKCGIKYCSLTCYKDEARHKDPVDSTDQKEEQIGKNEKPANSAKPPQLASPEYSKIYTETPEIQELLKYNTVKFHLSKVHRILSSEVADPNESNMNNEMKRQLAVDYLNTLRYGGIHYNEAIEEFCQLSLSKLNNPDQSNA</sequence>
<dbReference type="OrthoDB" id="18412at2759"/>
<dbReference type="Gene3D" id="1.20.1440.260">
    <property type="match status" value="1"/>
</dbReference>
<keyword evidence="1" id="KW-0863">Zinc-finger</keyword>
<dbReference type="GO" id="GO:0008270">
    <property type="term" value="F:zinc ion binding"/>
    <property type="evidence" value="ECO:0007669"/>
    <property type="project" value="UniProtKB-UniRule"/>
</dbReference>
<evidence type="ECO:0000256" key="1">
    <source>
        <dbReference type="PROSITE-ProRule" id="PRU00453"/>
    </source>
</evidence>
<accession>A0A1Q3A516</accession>
<evidence type="ECO:0000259" key="3">
    <source>
        <dbReference type="PROSITE" id="PS51083"/>
    </source>
</evidence>
<keyword evidence="1" id="KW-0479">Metal-binding</keyword>
<dbReference type="GO" id="GO:0000463">
    <property type="term" value="P:maturation of LSU-rRNA from tricistronic rRNA transcript (SSU-rRNA, 5.8S rRNA, LSU-rRNA)"/>
    <property type="evidence" value="ECO:0007669"/>
    <property type="project" value="EnsemblFungi"/>
</dbReference>
<dbReference type="Pfam" id="PF04438">
    <property type="entry name" value="zf-HIT"/>
    <property type="match status" value="1"/>
</dbReference>
<protein>
    <recommendedName>
        <fullName evidence="3">HIT-type domain-containing protein</fullName>
    </recommendedName>
</protein>
<dbReference type="PROSITE" id="PS51083">
    <property type="entry name" value="ZF_HIT"/>
    <property type="match status" value="1"/>
</dbReference>
<dbReference type="GO" id="GO:0000492">
    <property type="term" value="P:box C/D snoRNP assembly"/>
    <property type="evidence" value="ECO:0007669"/>
    <property type="project" value="EnsemblFungi"/>
</dbReference>
<dbReference type="InterPro" id="IPR040722">
    <property type="entry name" value="Hit1_C"/>
</dbReference>
<name>A0A1Q3A516_ZYGRO</name>